<dbReference type="Proteomes" id="UP000324800">
    <property type="component" value="Unassembled WGS sequence"/>
</dbReference>
<dbReference type="OrthoDB" id="10253408at2759"/>
<dbReference type="SUPFAM" id="SSF54001">
    <property type="entry name" value="Cysteine proteinases"/>
    <property type="match status" value="1"/>
</dbReference>
<evidence type="ECO:0000313" key="5">
    <source>
        <dbReference type="Proteomes" id="UP000324800"/>
    </source>
</evidence>
<evidence type="ECO:0000259" key="3">
    <source>
        <dbReference type="SMART" id="SM00645"/>
    </source>
</evidence>
<gene>
    <name evidence="4" type="ORF">EZS28_004235</name>
</gene>
<feature type="non-terminal residue" evidence="4">
    <location>
        <position position="251"/>
    </location>
</feature>
<sequence length="251" mass="28256">MISHSSLVILILCTTDAFARLTFHPKVNADSLSETFDWRTRSNETGTAFTSVLDQESCGSCWAFSTVDAARVWLQIATNGTDEAVKAPMSPQHQLDCDKRNIKYYGENVTQAGCDGGFILTSYRELAWEHGTLENQCQPYTGRQQSKCANNCTTTTANSKIYKKWSNGTNYYRPINFWLYDYNADVDYSSVGKANKEYNSNTNAQYVWPLVKPSHITDVFKEIIYNCGPSSVTFYACDSLSYYYSGSGENI</sequence>
<feature type="chain" id="PRO_5023817152" description="Peptidase C1A papain C-terminal domain-containing protein" evidence="2">
    <location>
        <begin position="20"/>
        <end position="251"/>
    </location>
</feature>
<accession>A0A5J4X0B6</accession>
<dbReference type="InterPro" id="IPR000169">
    <property type="entry name" value="Pept_cys_AS"/>
</dbReference>
<dbReference type="GO" id="GO:0008234">
    <property type="term" value="F:cysteine-type peptidase activity"/>
    <property type="evidence" value="ECO:0007669"/>
    <property type="project" value="InterPro"/>
</dbReference>
<dbReference type="Gene3D" id="3.90.70.10">
    <property type="entry name" value="Cysteine proteinases"/>
    <property type="match status" value="1"/>
</dbReference>
<comment type="caution">
    <text evidence="4">The sequence shown here is derived from an EMBL/GenBank/DDBJ whole genome shotgun (WGS) entry which is preliminary data.</text>
</comment>
<dbReference type="GO" id="GO:0006508">
    <property type="term" value="P:proteolysis"/>
    <property type="evidence" value="ECO:0007669"/>
    <property type="project" value="InterPro"/>
</dbReference>
<feature type="domain" description="Peptidase C1A papain C-terminal" evidence="3">
    <location>
        <begin position="32"/>
        <end position="237"/>
    </location>
</feature>
<keyword evidence="2" id="KW-0732">Signal</keyword>
<dbReference type="PROSITE" id="PS00139">
    <property type="entry name" value="THIOL_PROTEASE_CYS"/>
    <property type="match status" value="1"/>
</dbReference>
<proteinExistence type="inferred from homology"/>
<protein>
    <recommendedName>
        <fullName evidence="3">Peptidase C1A papain C-terminal domain-containing protein</fullName>
    </recommendedName>
</protein>
<dbReference type="SMART" id="SM00645">
    <property type="entry name" value="Pept_C1"/>
    <property type="match status" value="1"/>
</dbReference>
<reference evidence="4 5" key="1">
    <citation type="submission" date="2019-03" db="EMBL/GenBank/DDBJ databases">
        <title>Single cell metagenomics reveals metabolic interactions within the superorganism composed of flagellate Streblomastix strix and complex community of Bacteroidetes bacteria on its surface.</title>
        <authorList>
            <person name="Treitli S.C."/>
            <person name="Kolisko M."/>
            <person name="Husnik F."/>
            <person name="Keeling P."/>
            <person name="Hampl V."/>
        </authorList>
    </citation>
    <scope>NUCLEOTIDE SEQUENCE [LARGE SCALE GENOMIC DNA]</scope>
    <source>
        <strain evidence="4">ST1C</strain>
    </source>
</reference>
<dbReference type="AlphaFoldDB" id="A0A5J4X0B6"/>
<dbReference type="InterPro" id="IPR038765">
    <property type="entry name" value="Papain-like_cys_pep_sf"/>
</dbReference>
<dbReference type="Pfam" id="PF00112">
    <property type="entry name" value="Peptidase_C1"/>
    <property type="match status" value="1"/>
</dbReference>
<dbReference type="PANTHER" id="PTHR12411">
    <property type="entry name" value="CYSTEINE PROTEASE FAMILY C1-RELATED"/>
    <property type="match status" value="1"/>
</dbReference>
<name>A0A5J4X0B6_9EUKA</name>
<dbReference type="EMBL" id="SNRW01000595">
    <property type="protein sequence ID" value="KAA6400242.1"/>
    <property type="molecule type" value="Genomic_DNA"/>
</dbReference>
<evidence type="ECO:0000256" key="1">
    <source>
        <dbReference type="ARBA" id="ARBA00008455"/>
    </source>
</evidence>
<organism evidence="4 5">
    <name type="scientific">Streblomastix strix</name>
    <dbReference type="NCBI Taxonomy" id="222440"/>
    <lineage>
        <taxon>Eukaryota</taxon>
        <taxon>Metamonada</taxon>
        <taxon>Preaxostyla</taxon>
        <taxon>Oxymonadida</taxon>
        <taxon>Streblomastigidae</taxon>
        <taxon>Streblomastix</taxon>
    </lineage>
</organism>
<dbReference type="InterPro" id="IPR000668">
    <property type="entry name" value="Peptidase_C1A_C"/>
</dbReference>
<comment type="similarity">
    <text evidence="1">Belongs to the peptidase C1 family.</text>
</comment>
<dbReference type="InterPro" id="IPR013128">
    <property type="entry name" value="Peptidase_C1A"/>
</dbReference>
<evidence type="ECO:0000256" key="2">
    <source>
        <dbReference type="SAM" id="SignalP"/>
    </source>
</evidence>
<evidence type="ECO:0000313" key="4">
    <source>
        <dbReference type="EMBL" id="KAA6400242.1"/>
    </source>
</evidence>
<feature type="signal peptide" evidence="2">
    <location>
        <begin position="1"/>
        <end position="19"/>
    </location>
</feature>